<dbReference type="InterPro" id="IPR033749">
    <property type="entry name" value="Polyprenyl_synt_CS"/>
</dbReference>
<dbReference type="Proteomes" id="UP000199149">
    <property type="component" value="Unassembled WGS sequence"/>
</dbReference>
<dbReference type="RefSeq" id="WP_092908588.1">
    <property type="nucleotide sequence ID" value="NZ_FOUZ01000010.1"/>
</dbReference>
<dbReference type="SUPFAM" id="SSF48576">
    <property type="entry name" value="Terpenoid synthases"/>
    <property type="match status" value="1"/>
</dbReference>
<protein>
    <submittedName>
        <fullName evidence="7">Geranylgeranyl diphosphate synthase, type II</fullName>
    </submittedName>
</protein>
<proteinExistence type="inferred from homology"/>
<comment type="cofactor">
    <cofactor evidence="1">
        <name>Mg(2+)</name>
        <dbReference type="ChEBI" id="CHEBI:18420"/>
    </cofactor>
</comment>
<evidence type="ECO:0000256" key="5">
    <source>
        <dbReference type="ARBA" id="ARBA00022842"/>
    </source>
</evidence>
<evidence type="ECO:0000313" key="7">
    <source>
        <dbReference type="EMBL" id="SFN30554.1"/>
    </source>
</evidence>
<organism evidence="7 8">
    <name type="scientific">Algoriella xinjiangensis</name>
    <dbReference type="NCBI Taxonomy" id="684065"/>
    <lineage>
        <taxon>Bacteria</taxon>
        <taxon>Pseudomonadati</taxon>
        <taxon>Bacteroidota</taxon>
        <taxon>Flavobacteriia</taxon>
        <taxon>Flavobacteriales</taxon>
        <taxon>Weeksellaceae</taxon>
        <taxon>Algoriella</taxon>
    </lineage>
</organism>
<dbReference type="SFLD" id="SFLDG01017">
    <property type="entry name" value="Polyprenyl_Transferase_Like"/>
    <property type="match status" value="1"/>
</dbReference>
<sequence>MYSFDKFHELVAQTIDENPFSKSPNELYEPMDYILNIGGKRIRPIIVLLGTDLFGGDIKKALKPSLAIEFFHNFSLMHDDIMDNASLRRSKPTVHEKFGTNTAILSGDAMLIKAYQFLEDLEPELFKKTTQLFSKTALEVCEGQQYDVNYETKVNVSYEDYIKMISLKTGVLLGTALKLGALVGDASEKDSDALYQYGLNLGIAYQLKDDYLDVFGSLEHLGKKHAGDIFENKKTILYISALEAANEEEKEELLYWYSSNTDNVDKIYAVENLFRKLNVNRKLSMLIREYTNKAHSFLDQIDVPEERKSHLRELSEFLIDRQG</sequence>
<keyword evidence="8" id="KW-1185">Reference proteome</keyword>
<dbReference type="PANTHER" id="PTHR12001:SF85">
    <property type="entry name" value="SHORT CHAIN ISOPRENYL DIPHOSPHATE SYNTHASE"/>
    <property type="match status" value="1"/>
</dbReference>
<accession>A0A1I4XXI5</accession>
<dbReference type="CDD" id="cd00685">
    <property type="entry name" value="Trans_IPPS_HT"/>
    <property type="match status" value="1"/>
</dbReference>
<dbReference type="EMBL" id="FOUZ01000010">
    <property type="protein sequence ID" value="SFN30554.1"/>
    <property type="molecule type" value="Genomic_DNA"/>
</dbReference>
<comment type="similarity">
    <text evidence="2 6">Belongs to the FPP/GGPP synthase family.</text>
</comment>
<dbReference type="GO" id="GO:0046872">
    <property type="term" value="F:metal ion binding"/>
    <property type="evidence" value="ECO:0007669"/>
    <property type="project" value="UniProtKB-KW"/>
</dbReference>
<dbReference type="SFLD" id="SFLDS00005">
    <property type="entry name" value="Isoprenoid_Synthase_Type_I"/>
    <property type="match status" value="1"/>
</dbReference>
<dbReference type="PROSITE" id="PS00444">
    <property type="entry name" value="POLYPRENYL_SYNTHASE_2"/>
    <property type="match status" value="1"/>
</dbReference>
<dbReference type="InterPro" id="IPR000092">
    <property type="entry name" value="Polyprenyl_synt"/>
</dbReference>
<keyword evidence="4" id="KW-0479">Metal-binding</keyword>
<evidence type="ECO:0000256" key="6">
    <source>
        <dbReference type="RuleBase" id="RU004466"/>
    </source>
</evidence>
<dbReference type="AlphaFoldDB" id="A0A1I4XXI5"/>
<evidence type="ECO:0000256" key="2">
    <source>
        <dbReference type="ARBA" id="ARBA00006706"/>
    </source>
</evidence>
<dbReference type="PANTHER" id="PTHR12001">
    <property type="entry name" value="GERANYLGERANYL PYROPHOSPHATE SYNTHASE"/>
    <property type="match status" value="1"/>
</dbReference>
<gene>
    <name evidence="7" type="ORF">SAMN05421738_11011</name>
</gene>
<keyword evidence="3 6" id="KW-0808">Transferase</keyword>
<name>A0A1I4XXI5_9FLAO</name>
<dbReference type="InterPro" id="IPR008949">
    <property type="entry name" value="Isoprenoid_synthase_dom_sf"/>
</dbReference>
<evidence type="ECO:0000256" key="1">
    <source>
        <dbReference type="ARBA" id="ARBA00001946"/>
    </source>
</evidence>
<evidence type="ECO:0000313" key="8">
    <source>
        <dbReference type="Proteomes" id="UP000199149"/>
    </source>
</evidence>
<reference evidence="8" key="1">
    <citation type="submission" date="2016-10" db="EMBL/GenBank/DDBJ databases">
        <authorList>
            <person name="Varghese N."/>
            <person name="Submissions S."/>
        </authorList>
    </citation>
    <scope>NUCLEOTIDE SEQUENCE [LARGE SCALE GENOMIC DNA]</scope>
    <source>
        <strain evidence="8">XJ109</strain>
    </source>
</reference>
<dbReference type="GO" id="GO:0008299">
    <property type="term" value="P:isoprenoid biosynthetic process"/>
    <property type="evidence" value="ECO:0007669"/>
    <property type="project" value="InterPro"/>
</dbReference>
<keyword evidence="5" id="KW-0460">Magnesium</keyword>
<dbReference type="STRING" id="684065.SAMN05421738_11011"/>
<evidence type="ECO:0000256" key="4">
    <source>
        <dbReference type="ARBA" id="ARBA00022723"/>
    </source>
</evidence>
<dbReference type="Pfam" id="PF00348">
    <property type="entry name" value="polyprenyl_synt"/>
    <property type="match status" value="1"/>
</dbReference>
<dbReference type="Gene3D" id="1.10.600.10">
    <property type="entry name" value="Farnesyl Diphosphate Synthase"/>
    <property type="match status" value="1"/>
</dbReference>
<evidence type="ECO:0000256" key="3">
    <source>
        <dbReference type="ARBA" id="ARBA00022679"/>
    </source>
</evidence>
<dbReference type="GO" id="GO:0004659">
    <property type="term" value="F:prenyltransferase activity"/>
    <property type="evidence" value="ECO:0007669"/>
    <property type="project" value="InterPro"/>
</dbReference>
<dbReference type="OrthoDB" id="9805316at2"/>